<feature type="transmembrane region" description="Helical" evidence="6">
    <location>
        <begin position="48"/>
        <end position="65"/>
    </location>
</feature>
<feature type="transmembrane region" description="Helical" evidence="6">
    <location>
        <begin position="244"/>
        <end position="266"/>
    </location>
</feature>
<protein>
    <recommendedName>
        <fullName evidence="6">Probable membrane transporter protein</fullName>
    </recommendedName>
</protein>
<dbReference type="PANTHER" id="PTHR43483">
    <property type="entry name" value="MEMBRANE TRANSPORTER PROTEIN HI_0806-RELATED"/>
    <property type="match status" value="1"/>
</dbReference>
<feature type="transmembrane region" description="Helical" evidence="6">
    <location>
        <begin position="137"/>
        <end position="160"/>
    </location>
</feature>
<feature type="transmembrane region" description="Helical" evidence="6">
    <location>
        <begin position="77"/>
        <end position="101"/>
    </location>
</feature>
<comment type="subcellular location">
    <subcellularLocation>
        <location evidence="6">Cell membrane</location>
        <topology evidence="6">Multi-pass membrane protein</topology>
    </subcellularLocation>
    <subcellularLocation>
        <location evidence="1">Membrane</location>
        <topology evidence="1">Multi-pass membrane protein</topology>
    </subcellularLocation>
</comment>
<keyword evidence="6" id="KW-1003">Cell membrane</keyword>
<dbReference type="Proteomes" id="UP000295293">
    <property type="component" value="Unassembled WGS sequence"/>
</dbReference>
<evidence type="ECO:0000313" key="8">
    <source>
        <dbReference type="Proteomes" id="UP000295293"/>
    </source>
</evidence>
<evidence type="ECO:0000256" key="1">
    <source>
        <dbReference type="ARBA" id="ARBA00004141"/>
    </source>
</evidence>
<gene>
    <name evidence="7" type="ORF">DFR29_12214</name>
</gene>
<dbReference type="PANTHER" id="PTHR43483:SF3">
    <property type="entry name" value="MEMBRANE TRANSPORTER PROTEIN HI_0806-RELATED"/>
    <property type="match status" value="1"/>
</dbReference>
<keyword evidence="8" id="KW-1185">Reference proteome</keyword>
<evidence type="ECO:0000256" key="6">
    <source>
        <dbReference type="RuleBase" id="RU363041"/>
    </source>
</evidence>
<evidence type="ECO:0000256" key="4">
    <source>
        <dbReference type="ARBA" id="ARBA00022989"/>
    </source>
</evidence>
<name>A0A4R6YLR0_9GAMM</name>
<keyword evidence="5 6" id="KW-0472">Membrane</keyword>
<dbReference type="EMBL" id="SNZH01000022">
    <property type="protein sequence ID" value="TDR38214.1"/>
    <property type="molecule type" value="Genomic_DNA"/>
</dbReference>
<proteinExistence type="inferred from homology"/>
<evidence type="ECO:0000256" key="2">
    <source>
        <dbReference type="ARBA" id="ARBA00009142"/>
    </source>
</evidence>
<comment type="similarity">
    <text evidence="2 6">Belongs to the 4-toluene sulfonate uptake permease (TSUP) (TC 2.A.102) family.</text>
</comment>
<keyword evidence="4 6" id="KW-1133">Transmembrane helix</keyword>
<organism evidence="7 8">
    <name type="scientific">Tahibacter aquaticus</name>
    <dbReference type="NCBI Taxonomy" id="520092"/>
    <lineage>
        <taxon>Bacteria</taxon>
        <taxon>Pseudomonadati</taxon>
        <taxon>Pseudomonadota</taxon>
        <taxon>Gammaproteobacteria</taxon>
        <taxon>Lysobacterales</taxon>
        <taxon>Rhodanobacteraceae</taxon>
        <taxon>Tahibacter</taxon>
    </lineage>
</organism>
<comment type="caution">
    <text evidence="7">The sequence shown here is derived from an EMBL/GenBank/DDBJ whole genome shotgun (WGS) entry which is preliminary data.</text>
</comment>
<dbReference type="OrthoDB" id="457670at2"/>
<evidence type="ECO:0000256" key="3">
    <source>
        <dbReference type="ARBA" id="ARBA00022692"/>
    </source>
</evidence>
<dbReference type="InterPro" id="IPR002781">
    <property type="entry name" value="TM_pro_TauE-like"/>
</dbReference>
<keyword evidence="3 6" id="KW-0812">Transmembrane</keyword>
<dbReference type="AlphaFoldDB" id="A0A4R6YLR0"/>
<evidence type="ECO:0000313" key="7">
    <source>
        <dbReference type="EMBL" id="TDR38214.1"/>
    </source>
</evidence>
<feature type="transmembrane region" description="Helical" evidence="6">
    <location>
        <begin position="180"/>
        <end position="203"/>
    </location>
</feature>
<dbReference type="Pfam" id="PF01925">
    <property type="entry name" value="TauE"/>
    <property type="match status" value="1"/>
</dbReference>
<evidence type="ECO:0000256" key="5">
    <source>
        <dbReference type="ARBA" id="ARBA00023136"/>
    </source>
</evidence>
<accession>A0A4R6YLR0</accession>
<feature type="transmembrane region" description="Helical" evidence="6">
    <location>
        <begin position="107"/>
        <end position="125"/>
    </location>
</feature>
<reference evidence="7 8" key="1">
    <citation type="submission" date="2019-03" db="EMBL/GenBank/DDBJ databases">
        <title>Genomic Encyclopedia of Type Strains, Phase IV (KMG-IV): sequencing the most valuable type-strain genomes for metagenomic binning, comparative biology and taxonomic classification.</title>
        <authorList>
            <person name="Goeker M."/>
        </authorList>
    </citation>
    <scope>NUCLEOTIDE SEQUENCE [LARGE SCALE GENOMIC DNA]</scope>
    <source>
        <strain evidence="7 8">DSM 21667</strain>
    </source>
</reference>
<feature type="transmembrane region" description="Helical" evidence="6">
    <location>
        <begin position="7"/>
        <end position="36"/>
    </location>
</feature>
<dbReference type="GO" id="GO:0005886">
    <property type="term" value="C:plasma membrane"/>
    <property type="evidence" value="ECO:0007669"/>
    <property type="project" value="UniProtKB-SubCell"/>
</dbReference>
<feature type="transmembrane region" description="Helical" evidence="6">
    <location>
        <begin position="215"/>
        <end position="238"/>
    </location>
</feature>
<dbReference type="RefSeq" id="WP_133821557.1">
    <property type="nucleotide sequence ID" value="NZ_SNZH01000022.1"/>
</dbReference>
<sequence>MILDIALYLAVGAAAGLLAGLLGVGGGLIIVAALAWLLPLRGFPADHVMHVALATSLASIVMTSLSSTRSHWKRGSVLWPSVAALAPGMVVGGLAGAQLASHMPSDVLRYVVAGYCLIAAAQLRYGQVKAGRGETDAAPTGALLFGAGIGIGMFAAIVGIGGGSMTVPLLVWLGVAPVRAVGTSAACGFAIAIASAAGFVYGGHAVAASLPAGSLGFVYLPAAAGIALASVLVAPLGVRLAHALSGATLKLVFAGFLVLMGLIVALSSQVA</sequence>